<gene>
    <name evidence="3" type="ORF">JOF44_000644</name>
</gene>
<evidence type="ECO:0000313" key="4">
    <source>
        <dbReference type="Proteomes" id="UP000698222"/>
    </source>
</evidence>
<keyword evidence="3" id="KW-0449">Lipoprotein</keyword>
<accession>A0ABS4YG18</accession>
<keyword evidence="4" id="KW-1185">Reference proteome</keyword>
<dbReference type="RefSeq" id="WP_342591650.1">
    <property type="nucleotide sequence ID" value="NZ_BAAAJV010000011.1"/>
</dbReference>
<organism evidence="3 4">
    <name type="scientific">Brachybacterium fresconis</name>
    <dbReference type="NCBI Taxonomy" id="173363"/>
    <lineage>
        <taxon>Bacteria</taxon>
        <taxon>Bacillati</taxon>
        <taxon>Actinomycetota</taxon>
        <taxon>Actinomycetes</taxon>
        <taxon>Micrococcales</taxon>
        <taxon>Dermabacteraceae</taxon>
        <taxon>Brachybacterium</taxon>
    </lineage>
</organism>
<reference evidence="3 4" key="1">
    <citation type="submission" date="2021-03" db="EMBL/GenBank/DDBJ databases">
        <title>Sequencing the genomes of 1000 actinobacteria strains.</title>
        <authorList>
            <person name="Klenk H.-P."/>
        </authorList>
    </citation>
    <scope>NUCLEOTIDE SEQUENCE [LARGE SCALE GENOMIC DNA]</scope>
    <source>
        <strain evidence="3 4">DSM 14564</strain>
    </source>
</reference>
<protein>
    <submittedName>
        <fullName evidence="3">Outer membrane murein-binding lipoprotein Lpp</fullName>
    </submittedName>
</protein>
<dbReference type="Pfam" id="PF04230">
    <property type="entry name" value="PS_pyruv_trans"/>
    <property type="match status" value="1"/>
</dbReference>
<feature type="domain" description="Polysaccharide pyruvyl transferase" evidence="2">
    <location>
        <begin position="97"/>
        <end position="300"/>
    </location>
</feature>
<dbReference type="Proteomes" id="UP000698222">
    <property type="component" value="Unassembled WGS sequence"/>
</dbReference>
<sequence>MTKRYLMRLGKSPFDVADAFHTLDRNWLGTNSGNLIYGAASHKLFSTQDTVVEANHYRINGKMADQVNAEYDGFILPLANCFRPDFEDHLRRTADFLERLTIPFVMLSGGAQLPLDGDPSALRAMEPTITRFARAVLSGSSALTVRGEMTAEYLRSLGFHDVVVVGCPSLTLHGPGHRVEVPETLAPGAPIAYNLETKDPFGGDLIADAERHYRATYIAQEHGTLELMLWATSPYDADDPRLPLERSHPQFTAARAEMYIDAYPWIGRLEQMAFSFGARAHGNIAAVLAGTPSVMLAHDSRTLELAQHHGIPYLIRGSEHMPHSVQELYSQADFTEFNRGHLERFETLSSFLHENGFEHIYDPGQESARADYERRVAEMSFPPAVRPTWIGESPEATQRHAVLQDRDVRRKKTQAAIRREATNREKRTQEQLAQLSLRVEEVGQRLEQEQRRADAAEKRREAAEKHAAKAEARLTTLDERLRTITQQVGEANDRAQRAVRIPTRLKDALTRSPRER</sequence>
<dbReference type="EMBL" id="JAGIOC010000001">
    <property type="protein sequence ID" value="MBP2407741.1"/>
    <property type="molecule type" value="Genomic_DNA"/>
</dbReference>
<evidence type="ECO:0000259" key="2">
    <source>
        <dbReference type="Pfam" id="PF04230"/>
    </source>
</evidence>
<evidence type="ECO:0000313" key="3">
    <source>
        <dbReference type="EMBL" id="MBP2407741.1"/>
    </source>
</evidence>
<comment type="caution">
    <text evidence="3">The sequence shown here is derived from an EMBL/GenBank/DDBJ whole genome shotgun (WGS) entry which is preliminary data.</text>
</comment>
<dbReference type="CDD" id="cd22249">
    <property type="entry name" value="UDM1_RNF168_RNF169-like"/>
    <property type="match status" value="1"/>
</dbReference>
<evidence type="ECO:0000256" key="1">
    <source>
        <dbReference type="SAM" id="MobiDB-lite"/>
    </source>
</evidence>
<name>A0ABS4YG18_9MICO</name>
<feature type="region of interest" description="Disordered" evidence="1">
    <location>
        <begin position="448"/>
        <end position="470"/>
    </location>
</feature>
<proteinExistence type="predicted"/>
<dbReference type="InterPro" id="IPR007345">
    <property type="entry name" value="Polysacch_pyruvyl_Trfase"/>
</dbReference>